<dbReference type="EMBL" id="CM042888">
    <property type="protein sequence ID" value="KAI4325576.1"/>
    <property type="molecule type" value="Genomic_DNA"/>
</dbReference>
<evidence type="ECO:0000313" key="2">
    <source>
        <dbReference type="Proteomes" id="UP001057402"/>
    </source>
</evidence>
<gene>
    <name evidence="1" type="ORF">MLD38_030961</name>
</gene>
<organism evidence="1 2">
    <name type="scientific">Melastoma candidum</name>
    <dbReference type="NCBI Taxonomy" id="119954"/>
    <lineage>
        <taxon>Eukaryota</taxon>
        <taxon>Viridiplantae</taxon>
        <taxon>Streptophyta</taxon>
        <taxon>Embryophyta</taxon>
        <taxon>Tracheophyta</taxon>
        <taxon>Spermatophyta</taxon>
        <taxon>Magnoliopsida</taxon>
        <taxon>eudicotyledons</taxon>
        <taxon>Gunneridae</taxon>
        <taxon>Pentapetalae</taxon>
        <taxon>rosids</taxon>
        <taxon>malvids</taxon>
        <taxon>Myrtales</taxon>
        <taxon>Melastomataceae</taxon>
        <taxon>Melastomatoideae</taxon>
        <taxon>Melastomateae</taxon>
        <taxon>Melastoma</taxon>
    </lineage>
</organism>
<accession>A0ACB9MRS6</accession>
<reference evidence="2" key="1">
    <citation type="journal article" date="2023" name="Front. Plant Sci.">
        <title>Chromosomal-level genome assembly of Melastoma candidum provides insights into trichome evolution.</title>
        <authorList>
            <person name="Zhong Y."/>
            <person name="Wu W."/>
            <person name="Sun C."/>
            <person name="Zou P."/>
            <person name="Liu Y."/>
            <person name="Dai S."/>
            <person name="Zhou R."/>
        </authorList>
    </citation>
    <scope>NUCLEOTIDE SEQUENCE [LARGE SCALE GENOMIC DNA]</scope>
</reference>
<dbReference type="Proteomes" id="UP001057402">
    <property type="component" value="Chromosome 9"/>
</dbReference>
<name>A0ACB9MRS6_9MYRT</name>
<sequence length="419" mass="47162">MSIQSSDSKGFSSSLSYCFEEGLRIVRSEKDQKTWSVFHLAPEWAVKRFCDENRGTYGDTTKRNLAFDLNVVELDDDDEDEDGNQKNSSCDNKVCNRGHWKPLEDLKLKELVAKFGPQNWNLIAESLKGRSGKSCRLRWFNQLDPKINKKPFSKEEEERLLAAHNFYGNKWALVARLFPGRTDNAVKNHWHVISARKHREQSNLFRKRRQLLLLNNGRPPSASKTGQSSSLMINTSNLSSEESLAKTKSPVGSVSNNSSPFDESAPTFSELSLTPSSIGGTSSLTSAANWMHMIANSSSTRRFRLPFLWLDRQPSFPSTNSLLFSVPGRPPRITEKIGSGAWRKLVREINAGNRDNDRVDQLQSKVKHERSEPNSEVSACDSTITGRNNIRSASSWSEQSGQMERTRAPFIDFLGVGTA</sequence>
<protein>
    <submittedName>
        <fullName evidence="1">Uncharacterized protein</fullName>
    </submittedName>
</protein>
<proteinExistence type="predicted"/>
<comment type="caution">
    <text evidence="1">The sequence shown here is derived from an EMBL/GenBank/DDBJ whole genome shotgun (WGS) entry which is preliminary data.</text>
</comment>
<keyword evidence="2" id="KW-1185">Reference proteome</keyword>
<evidence type="ECO:0000313" key="1">
    <source>
        <dbReference type="EMBL" id="KAI4325576.1"/>
    </source>
</evidence>